<dbReference type="AlphaFoldDB" id="A0AAD9NVP2"/>
<feature type="compositionally biased region" description="Basic and acidic residues" evidence="1">
    <location>
        <begin position="673"/>
        <end position="686"/>
    </location>
</feature>
<evidence type="ECO:0000256" key="1">
    <source>
        <dbReference type="SAM" id="MobiDB-lite"/>
    </source>
</evidence>
<proteinExistence type="predicted"/>
<feature type="compositionally biased region" description="Low complexity" evidence="1">
    <location>
        <begin position="190"/>
        <end position="218"/>
    </location>
</feature>
<gene>
    <name evidence="2" type="ORF">NP493_336g03007</name>
</gene>
<reference evidence="2" key="1">
    <citation type="journal article" date="2023" name="Mol. Biol. Evol.">
        <title>Third-Generation Sequencing Reveals the Adaptive Role of the Epigenome in Three Deep-Sea Polychaetes.</title>
        <authorList>
            <person name="Perez M."/>
            <person name="Aroh O."/>
            <person name="Sun Y."/>
            <person name="Lan Y."/>
            <person name="Juniper S.K."/>
            <person name="Young C.R."/>
            <person name="Angers B."/>
            <person name="Qian P.Y."/>
        </authorList>
    </citation>
    <scope>NUCLEOTIDE SEQUENCE</scope>
    <source>
        <strain evidence="2">R07B-5</strain>
    </source>
</reference>
<dbReference type="Proteomes" id="UP001209878">
    <property type="component" value="Unassembled WGS sequence"/>
</dbReference>
<feature type="region of interest" description="Disordered" evidence="1">
    <location>
        <begin position="673"/>
        <end position="718"/>
    </location>
</feature>
<dbReference type="EMBL" id="JAODUO010000336">
    <property type="protein sequence ID" value="KAK2182786.1"/>
    <property type="molecule type" value="Genomic_DNA"/>
</dbReference>
<evidence type="ECO:0000313" key="2">
    <source>
        <dbReference type="EMBL" id="KAK2182786.1"/>
    </source>
</evidence>
<feature type="region of interest" description="Disordered" evidence="1">
    <location>
        <begin position="399"/>
        <end position="438"/>
    </location>
</feature>
<accession>A0AAD9NVP2</accession>
<evidence type="ECO:0000313" key="3">
    <source>
        <dbReference type="Proteomes" id="UP001209878"/>
    </source>
</evidence>
<organism evidence="2 3">
    <name type="scientific">Ridgeia piscesae</name>
    <name type="common">Tubeworm</name>
    <dbReference type="NCBI Taxonomy" id="27915"/>
    <lineage>
        <taxon>Eukaryota</taxon>
        <taxon>Metazoa</taxon>
        <taxon>Spiralia</taxon>
        <taxon>Lophotrochozoa</taxon>
        <taxon>Annelida</taxon>
        <taxon>Polychaeta</taxon>
        <taxon>Sedentaria</taxon>
        <taxon>Canalipalpata</taxon>
        <taxon>Sabellida</taxon>
        <taxon>Siboglinidae</taxon>
        <taxon>Ridgeia</taxon>
    </lineage>
</organism>
<comment type="caution">
    <text evidence="2">The sequence shown here is derived from an EMBL/GenBank/DDBJ whole genome shotgun (WGS) entry which is preliminary data.</text>
</comment>
<protein>
    <submittedName>
        <fullName evidence="2">Uncharacterized protein</fullName>
    </submittedName>
</protein>
<feature type="region of interest" description="Disordered" evidence="1">
    <location>
        <begin position="272"/>
        <end position="351"/>
    </location>
</feature>
<keyword evidence="3" id="KW-1185">Reference proteome</keyword>
<feature type="region of interest" description="Disordered" evidence="1">
    <location>
        <begin position="188"/>
        <end position="232"/>
    </location>
</feature>
<name>A0AAD9NVP2_RIDPI</name>
<sequence length="932" mass="103015">MVDESLTSVCFLNNAGDLLLGYRNHIFTIGHRRVCPYWEGSAGDSDDDEDVSLFEADIYEDPAIKFDQGAGRDSPDSVTLQNYLVPYDVAFGKKVTKWPSLSDLTDRDDLSSLDIASAWESELDPADTDTYMSPKEGSDSPHLIDLTLSREVTAFDLAIHAAAAKKHGRQPHEHDRDKELDFDLPNFGISPGRTPTPSTPSTLLTPSSIMVSEGGESSSAEEEQEKASPSAAQSCATYFGSVAPPTSDVVTPLPKKPPFQSRLSQMTIDSKSLMRQSSVKKREKLEEMPEPMETPPSRTASLGQIKKKDMKMSRQLPRRAVSQANTTVRKEDMKTSAVKHHKPKTKQQPVKTIRQMPVATVTDNVATKAKRNEPQGGTAFRSIPTSSVTIKPKTGYSYNGATDSGTKKASVAKPQRAKQLIQAPPTKKSSGKAKKTTSEISPAIHLPNTPVDRAASVEAGVTFSASERDGVSTPGGFSITSAGQMAHMASDISLRPDSGTIDSGRTSRNLLIIDEGTDGKTTPGPSLHDLTASPTIYSDYGSEWTYPGQHNINVEEWYRANAQQMQEGFPEGKYLGGRAVTCGTPSGRPNTPAEERARAWRPYTAMENGVPSREDLEHDFLEALRRYRGSVMLACRDNLHQNDGTVFGEDWQEREIERHQLLRMQRQLRVRSAAEKRAGVDKEKQRRQTTLLGHTSCAPPGDSSKTAEVDPDSDDLERPVNQDANVAAFISILEHSRSATAFGMAPQPDQSHDMKQRPYTAAPAVHSHVHRANMLPNTPEGLGHTEHSAKYIAVDKRDRSADAPFRGRISMVPCGRLFTHLSEKDIDIKQFDPKHPATAFRIQSTKSIPNRCSRYILVRRPCASTQQVATPLEEQLILERFPHLQHQWLGDAGCFRRHRPSAHSHQPILMHHQKLLNQMREILRRQTEGATK</sequence>